<evidence type="ECO:0000313" key="19">
    <source>
        <dbReference type="EMBL" id="GLU49272.1"/>
    </source>
</evidence>
<dbReference type="SUPFAM" id="SSF56176">
    <property type="entry name" value="FAD-binding/transporter-associated domain-like"/>
    <property type="match status" value="1"/>
</dbReference>
<evidence type="ECO:0000256" key="1">
    <source>
        <dbReference type="ARBA" id="ARBA00001974"/>
    </source>
</evidence>
<dbReference type="EMBL" id="BSQG01000006">
    <property type="protein sequence ID" value="GLU49272.1"/>
    <property type="molecule type" value="Genomic_DNA"/>
</dbReference>
<comment type="pathway">
    <text evidence="4 17">Cell wall biogenesis; peptidoglycan biosynthesis.</text>
</comment>
<dbReference type="GO" id="GO:0009252">
    <property type="term" value="P:peptidoglycan biosynthetic process"/>
    <property type="evidence" value="ECO:0007669"/>
    <property type="project" value="UniProtKB-UniRule"/>
</dbReference>
<dbReference type="InterPro" id="IPR036318">
    <property type="entry name" value="FAD-bd_PCMH-like_sf"/>
</dbReference>
<dbReference type="Gene3D" id="3.30.465.10">
    <property type="match status" value="1"/>
</dbReference>
<evidence type="ECO:0000313" key="20">
    <source>
        <dbReference type="Proteomes" id="UP001165092"/>
    </source>
</evidence>
<comment type="subcellular location">
    <subcellularLocation>
        <location evidence="3 17">Cytoplasm</location>
    </subcellularLocation>
</comment>
<evidence type="ECO:0000256" key="14">
    <source>
        <dbReference type="ARBA" id="ARBA00023306"/>
    </source>
</evidence>
<reference evidence="19" key="1">
    <citation type="submission" date="2023-02" db="EMBL/GenBank/DDBJ databases">
        <title>Nocardiopsis ansamitocini NBRC 112285.</title>
        <authorList>
            <person name="Ichikawa N."/>
            <person name="Sato H."/>
            <person name="Tonouchi N."/>
        </authorList>
    </citation>
    <scope>NUCLEOTIDE SEQUENCE</scope>
    <source>
        <strain evidence="19">NBRC 112285</strain>
    </source>
</reference>
<keyword evidence="8 17" id="KW-0285">Flavoprotein</keyword>
<keyword evidence="11 17" id="KW-0133">Cell shape</keyword>
<evidence type="ECO:0000256" key="17">
    <source>
        <dbReference type="HAMAP-Rule" id="MF_00037"/>
    </source>
</evidence>
<dbReference type="Pfam" id="PF01565">
    <property type="entry name" value="FAD_binding_4"/>
    <property type="match status" value="1"/>
</dbReference>
<keyword evidence="7 17" id="KW-0132">Cell division</keyword>
<feature type="domain" description="FAD-binding PCMH-type" evidence="18">
    <location>
        <begin position="29"/>
        <end position="200"/>
    </location>
</feature>
<evidence type="ECO:0000256" key="8">
    <source>
        <dbReference type="ARBA" id="ARBA00022630"/>
    </source>
</evidence>
<dbReference type="InterPro" id="IPR016167">
    <property type="entry name" value="FAD-bd_PCMH_sub1"/>
</dbReference>
<dbReference type="Proteomes" id="UP001165092">
    <property type="component" value="Unassembled WGS sequence"/>
</dbReference>
<evidence type="ECO:0000256" key="2">
    <source>
        <dbReference type="ARBA" id="ARBA00003921"/>
    </source>
</evidence>
<dbReference type="InterPro" id="IPR036635">
    <property type="entry name" value="MurB_C_sf"/>
</dbReference>
<dbReference type="EC" id="1.3.1.98" evidence="17"/>
<proteinExistence type="inferred from homology"/>
<dbReference type="GO" id="GO:0008762">
    <property type="term" value="F:UDP-N-acetylmuramate dehydrogenase activity"/>
    <property type="evidence" value="ECO:0007669"/>
    <property type="project" value="UniProtKB-UniRule"/>
</dbReference>
<evidence type="ECO:0000256" key="13">
    <source>
        <dbReference type="ARBA" id="ARBA00023002"/>
    </source>
</evidence>
<feature type="active site" description="Proton donor" evidence="17">
    <location>
        <position position="255"/>
    </location>
</feature>
<dbReference type="Gene3D" id="3.90.78.10">
    <property type="entry name" value="UDP-N-acetylenolpyruvoylglucosamine reductase, C-terminal domain"/>
    <property type="match status" value="1"/>
</dbReference>
<keyword evidence="20" id="KW-1185">Reference proteome</keyword>
<organism evidence="19 20">
    <name type="scientific">Nocardiopsis ansamitocini</name>
    <dbReference type="NCBI Taxonomy" id="1670832"/>
    <lineage>
        <taxon>Bacteria</taxon>
        <taxon>Bacillati</taxon>
        <taxon>Actinomycetota</taxon>
        <taxon>Actinomycetes</taxon>
        <taxon>Streptosporangiales</taxon>
        <taxon>Nocardiopsidaceae</taxon>
        <taxon>Nocardiopsis</taxon>
    </lineage>
</organism>
<keyword evidence="15 17" id="KW-0961">Cell wall biogenesis/degradation</keyword>
<comment type="cofactor">
    <cofactor evidence="1 17">
        <name>FAD</name>
        <dbReference type="ChEBI" id="CHEBI:57692"/>
    </cofactor>
</comment>
<dbReference type="GO" id="GO:0051301">
    <property type="term" value="P:cell division"/>
    <property type="evidence" value="ECO:0007669"/>
    <property type="project" value="UniProtKB-KW"/>
</dbReference>
<comment type="catalytic activity">
    <reaction evidence="16 17">
        <text>UDP-N-acetyl-alpha-D-muramate + NADP(+) = UDP-N-acetyl-3-O-(1-carboxyvinyl)-alpha-D-glucosamine + NADPH + H(+)</text>
        <dbReference type="Rhea" id="RHEA:12248"/>
        <dbReference type="ChEBI" id="CHEBI:15378"/>
        <dbReference type="ChEBI" id="CHEBI:57783"/>
        <dbReference type="ChEBI" id="CHEBI:58349"/>
        <dbReference type="ChEBI" id="CHEBI:68483"/>
        <dbReference type="ChEBI" id="CHEBI:70757"/>
        <dbReference type="EC" id="1.3.1.98"/>
    </reaction>
</comment>
<dbReference type="Gene3D" id="3.30.43.10">
    <property type="entry name" value="Uridine Diphospho-n-acetylenolpyruvylglucosamine Reductase, domain 2"/>
    <property type="match status" value="1"/>
</dbReference>
<keyword evidence="12 17" id="KW-0573">Peptidoglycan synthesis</keyword>
<dbReference type="PANTHER" id="PTHR21071">
    <property type="entry name" value="UDP-N-ACETYLENOLPYRUVOYLGLUCOSAMINE REDUCTASE"/>
    <property type="match status" value="1"/>
</dbReference>
<dbReference type="InterPro" id="IPR011601">
    <property type="entry name" value="MurB_C"/>
</dbReference>
<dbReference type="SUPFAM" id="SSF56194">
    <property type="entry name" value="Uridine diphospho-N-Acetylenolpyruvylglucosamine reductase, MurB, C-terminal domain"/>
    <property type="match status" value="1"/>
</dbReference>
<keyword evidence="14 17" id="KW-0131">Cell cycle</keyword>
<protein>
    <recommendedName>
        <fullName evidence="17">UDP-N-acetylenolpyruvoylglucosamine reductase</fullName>
        <ecNumber evidence="17">1.3.1.98</ecNumber>
    </recommendedName>
    <alternativeName>
        <fullName evidence="17">UDP-N-acetylmuramate dehydrogenase</fullName>
    </alternativeName>
</protein>
<evidence type="ECO:0000256" key="11">
    <source>
        <dbReference type="ARBA" id="ARBA00022960"/>
    </source>
</evidence>
<comment type="caution">
    <text evidence="19">The sequence shown here is derived from an EMBL/GenBank/DDBJ whole genome shotgun (WGS) entry which is preliminary data.</text>
</comment>
<dbReference type="GO" id="GO:0071555">
    <property type="term" value="P:cell wall organization"/>
    <property type="evidence" value="ECO:0007669"/>
    <property type="project" value="UniProtKB-KW"/>
</dbReference>
<dbReference type="InterPro" id="IPR016169">
    <property type="entry name" value="FAD-bd_PCMH_sub2"/>
</dbReference>
<dbReference type="HAMAP" id="MF_00037">
    <property type="entry name" value="MurB"/>
    <property type="match status" value="1"/>
</dbReference>
<evidence type="ECO:0000256" key="6">
    <source>
        <dbReference type="ARBA" id="ARBA00022490"/>
    </source>
</evidence>
<evidence type="ECO:0000256" key="10">
    <source>
        <dbReference type="ARBA" id="ARBA00022857"/>
    </source>
</evidence>
<dbReference type="GO" id="GO:0071949">
    <property type="term" value="F:FAD binding"/>
    <property type="evidence" value="ECO:0007669"/>
    <property type="project" value="InterPro"/>
</dbReference>
<dbReference type="InterPro" id="IPR006094">
    <property type="entry name" value="Oxid_FAD_bind_N"/>
</dbReference>
<gene>
    <name evidence="17 19" type="primary">murB</name>
    <name evidence="19" type="ORF">Nans01_36230</name>
</gene>
<dbReference type="NCBIfam" id="TIGR00179">
    <property type="entry name" value="murB"/>
    <property type="match status" value="1"/>
</dbReference>
<comment type="function">
    <text evidence="2 17">Cell wall formation.</text>
</comment>
<keyword evidence="6 17" id="KW-0963">Cytoplasm</keyword>
<evidence type="ECO:0000256" key="9">
    <source>
        <dbReference type="ARBA" id="ARBA00022827"/>
    </source>
</evidence>
<evidence type="ECO:0000256" key="7">
    <source>
        <dbReference type="ARBA" id="ARBA00022618"/>
    </source>
</evidence>
<keyword evidence="9 17" id="KW-0274">FAD</keyword>
<dbReference type="Pfam" id="PF02873">
    <property type="entry name" value="MurB_C"/>
    <property type="match status" value="1"/>
</dbReference>
<evidence type="ECO:0000256" key="15">
    <source>
        <dbReference type="ARBA" id="ARBA00023316"/>
    </source>
</evidence>
<feature type="active site" evidence="17">
    <location>
        <position position="178"/>
    </location>
</feature>
<name>A0A9W6P926_9ACTN</name>
<feature type="active site" evidence="17">
    <location>
        <position position="359"/>
    </location>
</feature>
<dbReference type="GO" id="GO:0008360">
    <property type="term" value="P:regulation of cell shape"/>
    <property type="evidence" value="ECO:0007669"/>
    <property type="project" value="UniProtKB-KW"/>
</dbReference>
<evidence type="ECO:0000256" key="12">
    <source>
        <dbReference type="ARBA" id="ARBA00022984"/>
    </source>
</evidence>
<evidence type="ECO:0000256" key="3">
    <source>
        <dbReference type="ARBA" id="ARBA00004496"/>
    </source>
</evidence>
<dbReference type="PROSITE" id="PS51387">
    <property type="entry name" value="FAD_PCMH"/>
    <property type="match status" value="1"/>
</dbReference>
<evidence type="ECO:0000256" key="4">
    <source>
        <dbReference type="ARBA" id="ARBA00004752"/>
    </source>
</evidence>
<dbReference type="PANTHER" id="PTHR21071:SF4">
    <property type="entry name" value="UDP-N-ACETYLENOLPYRUVOYLGLUCOSAMINE REDUCTASE"/>
    <property type="match status" value="1"/>
</dbReference>
<evidence type="ECO:0000256" key="16">
    <source>
        <dbReference type="ARBA" id="ARBA00048914"/>
    </source>
</evidence>
<dbReference type="AlphaFoldDB" id="A0A9W6P926"/>
<dbReference type="InterPro" id="IPR016166">
    <property type="entry name" value="FAD-bd_PCMH"/>
</dbReference>
<accession>A0A9W6P926</accession>
<evidence type="ECO:0000256" key="5">
    <source>
        <dbReference type="ARBA" id="ARBA00010485"/>
    </source>
</evidence>
<keyword evidence="10 17" id="KW-0521">NADP</keyword>
<dbReference type="NCBIfam" id="NF010478">
    <property type="entry name" value="PRK13903.1"/>
    <property type="match status" value="1"/>
</dbReference>
<keyword evidence="13 17" id="KW-0560">Oxidoreductase</keyword>
<sequence>MLDFYRPEVTAVSAAIDHNVPLGPFTTLGVGGPADVFRTAADTAGLIEVVREADSAGTQLLILGGGSNLVVSDEGVRGTVVLVESDRTGIVADDGTTVRVRVDAGVEWDAFVRQQTGAGLSGLECLCGIPGKVGSTPIQNVGAYGQDVSQSIVEVVVYDRESGRMRAMDNDECGFTYRDSAFKGHSRYVVCEVVFELTRSDLSTPIRYAELARFLGVETGERVPLATVPPAVLQLRRSKGMVVDPADPDSHSAGSFFTNPILSTEEFADFTKRAVTVLGPDVQPPVYPAGEGRVKLSAAWLIERAGFAKGHGTGPARISTKHTLALTNPGGATTADLLELAREVRAGVGEAFGVTLVNEPVMVGVSL</sequence>
<dbReference type="GO" id="GO:0005829">
    <property type="term" value="C:cytosol"/>
    <property type="evidence" value="ECO:0007669"/>
    <property type="project" value="TreeGrafter"/>
</dbReference>
<comment type="similarity">
    <text evidence="5 17">Belongs to the MurB family.</text>
</comment>
<evidence type="ECO:0000259" key="18">
    <source>
        <dbReference type="PROSITE" id="PS51387"/>
    </source>
</evidence>
<dbReference type="InterPro" id="IPR003170">
    <property type="entry name" value="MurB"/>
</dbReference>